<feature type="region of interest" description="Disordered" evidence="1">
    <location>
        <begin position="1"/>
        <end position="37"/>
    </location>
</feature>
<dbReference type="Proteomes" id="UP000040576">
    <property type="component" value="Unassembled WGS sequence"/>
</dbReference>
<dbReference type="RefSeq" id="WP_034770189.1">
    <property type="nucleotide sequence ID" value="NZ_CCRF01000052.1"/>
</dbReference>
<dbReference type="AlphaFoldDB" id="A0A090IU75"/>
<gene>
    <name evidence="2" type="ORF">BT1A1_1795</name>
</gene>
<reference evidence="2 3" key="1">
    <citation type="submission" date="2014-07" db="EMBL/GenBank/DDBJ databases">
        <authorList>
            <person name="Wibberg Daniel"/>
        </authorList>
    </citation>
    <scope>NUCLEOTIDE SEQUENCE [LARGE SCALE GENOMIC DNA]</scope>
</reference>
<proteinExistence type="predicted"/>
<accession>A0A090IU75</accession>
<protein>
    <submittedName>
        <fullName evidence="2">Uncharacterized protein</fullName>
    </submittedName>
</protein>
<dbReference type="EMBL" id="CCRF01000052">
    <property type="protein sequence ID" value="CEE01621.1"/>
    <property type="molecule type" value="Genomic_DNA"/>
</dbReference>
<keyword evidence="3" id="KW-1185">Reference proteome</keyword>
<organism evidence="2 3">
    <name type="scientific">Caldibacillus thermoamylovorans</name>
    <dbReference type="NCBI Taxonomy" id="35841"/>
    <lineage>
        <taxon>Bacteria</taxon>
        <taxon>Bacillati</taxon>
        <taxon>Bacillota</taxon>
        <taxon>Bacilli</taxon>
        <taxon>Bacillales</taxon>
        <taxon>Bacillaceae</taxon>
        <taxon>Caldibacillus</taxon>
    </lineage>
</organism>
<evidence type="ECO:0000313" key="2">
    <source>
        <dbReference type="EMBL" id="CEE01621.1"/>
    </source>
</evidence>
<sequence>MPRKPTPINELKNKNLTSENETEKNNENNTGEESEVENLSQMLSSVLSYLSDEEIEEIDLEYLLNHTKGLREWWEHYLENNRKQIEKEIKQLLSSLSMKDLENIKKMISEKNP</sequence>
<name>A0A090IU75_9BACI</name>
<evidence type="ECO:0000313" key="3">
    <source>
        <dbReference type="Proteomes" id="UP000040576"/>
    </source>
</evidence>
<evidence type="ECO:0000256" key="1">
    <source>
        <dbReference type="SAM" id="MobiDB-lite"/>
    </source>
</evidence>